<name>A0A0L8G1B0_OCTBM</name>
<evidence type="ECO:0000256" key="4">
    <source>
        <dbReference type="ARBA" id="ARBA00022490"/>
    </source>
</evidence>
<dbReference type="PANTHER" id="PTHR13246">
    <property type="entry name" value="ENDO BETA N-ACETYLGLUCOSAMINIDASE"/>
    <property type="match status" value="1"/>
</dbReference>
<dbReference type="OMA" id="ENENRFW"/>
<dbReference type="InterPro" id="IPR005201">
    <property type="entry name" value="TIM_ENGase"/>
</dbReference>
<feature type="domain" description="Cytosolic endo-beta-N-acetylglucosaminidase TIM barrel" evidence="10">
    <location>
        <begin position="62"/>
        <end position="339"/>
    </location>
</feature>
<gene>
    <name evidence="11" type="ORF">OCBIM_22002394mg</name>
</gene>
<dbReference type="Gene3D" id="3.20.20.80">
    <property type="entry name" value="Glycosidases"/>
    <property type="match status" value="1"/>
</dbReference>
<comment type="subcellular location">
    <subcellularLocation>
        <location evidence="1">Cytoplasm</location>
        <location evidence="1">Cytosol</location>
    </subcellularLocation>
</comment>
<evidence type="ECO:0000256" key="6">
    <source>
        <dbReference type="ARBA" id="ARBA00023295"/>
    </source>
</evidence>
<evidence type="ECO:0000256" key="5">
    <source>
        <dbReference type="ARBA" id="ARBA00022801"/>
    </source>
</evidence>
<dbReference type="CDD" id="cd06547">
    <property type="entry name" value="GH85_ENGase"/>
    <property type="match status" value="1"/>
</dbReference>
<keyword evidence="4" id="KW-0963">Cytoplasm</keyword>
<comment type="catalytic activity">
    <reaction evidence="7">
        <text>an N(4)-(oligosaccharide-(1-&gt;3)-[oligosaccharide-(1-&gt;6)]-beta-D-Man-(1-&gt;4)-beta-D-GlcNAc-(1-&gt;4)-alpha-D-GlcNAc)-L-asparaginyl-[protein] + H2O = an oligosaccharide-(1-&gt;3)-[oligosaccharide-(1-&gt;6)]-beta-D-Man-(1-&gt;4)-D-GlcNAc + N(4)-(N-acetyl-beta-D-glucosaminyl)-L-asparaginyl-[protein]</text>
        <dbReference type="Rhea" id="RHEA:73067"/>
        <dbReference type="Rhea" id="RHEA-COMP:12603"/>
        <dbReference type="Rhea" id="RHEA-COMP:18176"/>
        <dbReference type="ChEBI" id="CHEBI:15377"/>
        <dbReference type="ChEBI" id="CHEBI:132248"/>
        <dbReference type="ChEBI" id="CHEBI:192714"/>
        <dbReference type="ChEBI" id="CHEBI:192715"/>
        <dbReference type="EC" id="3.2.1.96"/>
    </reaction>
</comment>
<dbReference type="Pfam" id="PF03644">
    <property type="entry name" value="Glyco_hydro_85"/>
    <property type="match status" value="1"/>
</dbReference>
<evidence type="ECO:0000256" key="3">
    <source>
        <dbReference type="ARBA" id="ARBA00012566"/>
    </source>
</evidence>
<dbReference type="STRING" id="37653.A0A0L8G1B0"/>
<evidence type="ECO:0000256" key="1">
    <source>
        <dbReference type="ARBA" id="ARBA00004514"/>
    </source>
</evidence>
<comment type="function">
    <text evidence="8">Endoglycosidase that releases N-glycans from glycoproteins by cleaving the beta-1,4-glycosidic bond in the N,N'-diacetylchitobiose core. Involved in the processing of free oligosaccharides in the cytosol.</text>
</comment>
<evidence type="ECO:0000259" key="10">
    <source>
        <dbReference type="Pfam" id="PF03644"/>
    </source>
</evidence>
<dbReference type="EC" id="3.2.1.96" evidence="3"/>
<dbReference type="AlphaFoldDB" id="A0A0L8G1B0"/>
<dbReference type="KEGG" id="obi:106879857"/>
<dbReference type="GO" id="GO:0005829">
    <property type="term" value="C:cytosol"/>
    <property type="evidence" value="ECO:0007669"/>
    <property type="project" value="UniProtKB-SubCell"/>
</dbReference>
<evidence type="ECO:0000313" key="11">
    <source>
        <dbReference type="EMBL" id="KOF70683.1"/>
    </source>
</evidence>
<dbReference type="GO" id="GO:0033925">
    <property type="term" value="F:mannosyl-glycoprotein endo-beta-N-acetylglucosaminidase activity"/>
    <property type="evidence" value="ECO:0007669"/>
    <property type="project" value="UniProtKB-EC"/>
</dbReference>
<dbReference type="Gene3D" id="2.60.120.260">
    <property type="entry name" value="Galactose-binding domain-like"/>
    <property type="match status" value="1"/>
</dbReference>
<organism evidence="11">
    <name type="scientific">Octopus bimaculoides</name>
    <name type="common">California two-spotted octopus</name>
    <dbReference type="NCBI Taxonomy" id="37653"/>
    <lineage>
        <taxon>Eukaryota</taxon>
        <taxon>Metazoa</taxon>
        <taxon>Spiralia</taxon>
        <taxon>Lophotrochozoa</taxon>
        <taxon>Mollusca</taxon>
        <taxon>Cephalopoda</taxon>
        <taxon>Coleoidea</taxon>
        <taxon>Octopodiformes</taxon>
        <taxon>Octopoda</taxon>
        <taxon>Incirrata</taxon>
        <taxon>Octopodidae</taxon>
        <taxon>Octopus</taxon>
    </lineage>
</organism>
<dbReference type="InterPro" id="IPR032979">
    <property type="entry name" value="ENGase"/>
</dbReference>
<dbReference type="OrthoDB" id="284473at2759"/>
<proteinExistence type="inferred from homology"/>
<dbReference type="FunFam" id="3.20.20.80:FF:000043">
    <property type="entry name" value="cytosolic endo-beta-N-acetylglucosaminidase"/>
    <property type="match status" value="1"/>
</dbReference>
<keyword evidence="5" id="KW-0378">Hydrolase</keyword>
<evidence type="ECO:0000256" key="7">
    <source>
        <dbReference type="ARBA" id="ARBA00034414"/>
    </source>
</evidence>
<protein>
    <recommendedName>
        <fullName evidence="9">Cytosolic endo-beta-N-acetylglucosaminidase</fullName>
        <ecNumber evidence="3">3.2.1.96</ecNumber>
    </recommendedName>
</protein>
<evidence type="ECO:0000256" key="2">
    <source>
        <dbReference type="ARBA" id="ARBA00007849"/>
    </source>
</evidence>
<sequence>MEAGAYENALPICSPLTTLQQLLEWTQGSDSVCVSKQPLLPRICYPSRPLTLVCHDMMSGYLEDKYLQNVVKEDGYRFFSWQYLDLFVYFSHHFITIPPVGWVSSAHCNRVPILGTVITEHSEGAEICKQLLYSQESYENAARKLVEIAKFYNFDGWLLNIENVIQLEDIPKLAGFVSCLSTMMSDAIPHAKVIWYDSVTKDGFLNWQNELNLKNELFFDKCHGIFLNYCWNEEGLKRTKKICTQKDRMYDVFVGIDVFGRGCYGGGGYSSNKALKIIRDVGLSAAIFANGWVFECQSVKNFLQNEIRFWSLLHPLCSVHGPSSLPLSTSFCHGYGHKYFLNGKCLSNKEWISIGMQQIQQVQTSLSFNDEVFSQMYQEDGFIGGGCLKILKPVPGSQSYMCSIFHCNVTVNKKLLVSYCVKPLIEPIRQESLQLTFTRKDGKQTKVIFVAGSHYYPVELQKSEVKRILENADICLLPENGSNGWKQHYFLVEENKRPCQLTDISIGLYQKTMEPFGFLLGQIQVIPINESQRYSVNITDLQAKHMVHFRQIIIDWNCTDLSLVHYYNIYIAISNKQPELVGQSITCKHVYSLQEEQQSCNLTVTVQPVMRNGWVAPINSCSFVEVEE</sequence>
<keyword evidence="6" id="KW-0326">Glycosidase</keyword>
<evidence type="ECO:0000256" key="8">
    <source>
        <dbReference type="ARBA" id="ARBA00054935"/>
    </source>
</evidence>
<dbReference type="PANTHER" id="PTHR13246:SF1">
    <property type="entry name" value="CYTOSOLIC ENDO-BETA-N-ACETYLGLUCOSAMINIDASE"/>
    <property type="match status" value="1"/>
</dbReference>
<reference evidence="11" key="1">
    <citation type="submission" date="2015-07" db="EMBL/GenBank/DDBJ databases">
        <title>MeaNS - Measles Nucleotide Surveillance Program.</title>
        <authorList>
            <person name="Tran T."/>
            <person name="Druce J."/>
        </authorList>
    </citation>
    <scope>NUCLEOTIDE SEQUENCE</scope>
    <source>
        <strain evidence="11">UCB-OBI-ISO-001</strain>
        <tissue evidence="11">Gonad</tissue>
    </source>
</reference>
<comment type="similarity">
    <text evidence="2">Belongs to the glycosyl hydrolase 85 family.</text>
</comment>
<dbReference type="EMBL" id="KQ424656">
    <property type="protein sequence ID" value="KOF70683.1"/>
    <property type="molecule type" value="Genomic_DNA"/>
</dbReference>
<accession>A0A0L8G1B0</accession>
<evidence type="ECO:0000256" key="9">
    <source>
        <dbReference type="ARBA" id="ARBA00072457"/>
    </source>
</evidence>